<keyword evidence="1" id="KW-0175">Coiled coil</keyword>
<dbReference type="EMBL" id="PEYC01000038">
    <property type="protein sequence ID" value="PIS40031.1"/>
    <property type="molecule type" value="Genomic_DNA"/>
</dbReference>
<evidence type="ECO:0000313" key="3">
    <source>
        <dbReference type="Proteomes" id="UP000231472"/>
    </source>
</evidence>
<proteinExistence type="predicted"/>
<reference evidence="3" key="1">
    <citation type="submission" date="2017-09" db="EMBL/GenBank/DDBJ databases">
        <title>Depth-based differentiation of microbial function through sediment-hosted aquifers and enrichment of novel symbionts in the deep terrestrial subsurface.</title>
        <authorList>
            <person name="Probst A.J."/>
            <person name="Ladd B."/>
            <person name="Jarett J.K."/>
            <person name="Geller-Mcgrath D.E."/>
            <person name="Sieber C.M.K."/>
            <person name="Emerson J.B."/>
            <person name="Anantharaman K."/>
            <person name="Thomas B.C."/>
            <person name="Malmstrom R."/>
            <person name="Stieglmeier M."/>
            <person name="Klingl A."/>
            <person name="Woyke T."/>
            <person name="Ryan C.M."/>
            <person name="Banfield J.F."/>
        </authorList>
    </citation>
    <scope>NUCLEOTIDE SEQUENCE [LARGE SCALE GENOMIC DNA]</scope>
</reference>
<feature type="coiled-coil region" evidence="1">
    <location>
        <begin position="19"/>
        <end position="53"/>
    </location>
</feature>
<name>A0A2H0YNF9_9BACT</name>
<evidence type="ECO:0000313" key="2">
    <source>
        <dbReference type="EMBL" id="PIS40031.1"/>
    </source>
</evidence>
<dbReference type="AlphaFoldDB" id="A0A2H0YNF9"/>
<sequence length="68" mass="8490">MYFFIMAENKKKKLPKSLRKFIRKEKARIRREVLNMEEQKKKIQQLYENIKKTNPNWLKSQFFITIKV</sequence>
<dbReference type="Proteomes" id="UP000231472">
    <property type="component" value="Unassembled WGS sequence"/>
</dbReference>
<accession>A0A2H0YNF9</accession>
<gene>
    <name evidence="2" type="ORF">COT32_01920</name>
</gene>
<comment type="caution">
    <text evidence="2">The sequence shown here is derived from an EMBL/GenBank/DDBJ whole genome shotgun (WGS) entry which is preliminary data.</text>
</comment>
<organism evidence="2 3">
    <name type="scientific">Candidatus Nealsonbacteria bacterium CG08_land_8_20_14_0_20_36_22</name>
    <dbReference type="NCBI Taxonomy" id="1974704"/>
    <lineage>
        <taxon>Bacteria</taxon>
        <taxon>Candidatus Nealsoniibacteriota</taxon>
    </lineage>
</organism>
<evidence type="ECO:0000256" key="1">
    <source>
        <dbReference type="SAM" id="Coils"/>
    </source>
</evidence>
<protein>
    <submittedName>
        <fullName evidence="2">Uncharacterized protein</fullName>
    </submittedName>
</protein>